<accession>A0ABP0K281</accession>
<feature type="transmembrane region" description="Helical" evidence="1">
    <location>
        <begin position="115"/>
        <end position="138"/>
    </location>
</feature>
<evidence type="ECO:0000313" key="3">
    <source>
        <dbReference type="Proteomes" id="UP001642484"/>
    </source>
</evidence>
<evidence type="ECO:0000256" key="1">
    <source>
        <dbReference type="SAM" id="Phobius"/>
    </source>
</evidence>
<protein>
    <submittedName>
        <fullName evidence="2">Uncharacterized protein</fullName>
    </submittedName>
</protein>
<comment type="caution">
    <text evidence="2">The sequence shown here is derived from an EMBL/GenBank/DDBJ whole genome shotgun (WGS) entry which is preliminary data.</text>
</comment>
<keyword evidence="1" id="KW-1133">Transmembrane helix</keyword>
<organism evidence="2 3">
    <name type="scientific">Durusdinium trenchii</name>
    <dbReference type="NCBI Taxonomy" id="1381693"/>
    <lineage>
        <taxon>Eukaryota</taxon>
        <taxon>Sar</taxon>
        <taxon>Alveolata</taxon>
        <taxon>Dinophyceae</taxon>
        <taxon>Suessiales</taxon>
        <taxon>Symbiodiniaceae</taxon>
        <taxon>Durusdinium</taxon>
    </lineage>
</organism>
<reference evidence="2 3" key="1">
    <citation type="submission" date="2024-02" db="EMBL/GenBank/DDBJ databases">
        <authorList>
            <person name="Chen Y."/>
            <person name="Shah S."/>
            <person name="Dougan E. K."/>
            <person name="Thang M."/>
            <person name="Chan C."/>
        </authorList>
    </citation>
    <scope>NUCLEOTIDE SEQUENCE [LARGE SCALE GENOMIC DNA]</scope>
</reference>
<keyword evidence="1" id="KW-0812">Transmembrane</keyword>
<keyword evidence="3" id="KW-1185">Reference proteome</keyword>
<name>A0ABP0K281_9DINO</name>
<dbReference type="EMBL" id="CAXAMN010007224">
    <property type="protein sequence ID" value="CAK9020878.1"/>
    <property type="molecule type" value="Genomic_DNA"/>
</dbReference>
<gene>
    <name evidence="2" type="ORF">CCMP2556_LOCUS14230</name>
</gene>
<proteinExistence type="predicted"/>
<sequence length="167" mass="18236">MFEFQEICQTYNELVVVVNGLKMGQQQLKTWQAKLSTQLMSTDLGNLNLSTQGLAPFVAKFQALDSQVANGLAQADPFQSTSTMCNKAFPKKIPAEIQARLKLFEETPVLISRQWTSLAAGVALLAVVLPAAMLLFAYKRGERPGSVAILPLEDGQEVHELVCIDGP</sequence>
<dbReference type="Proteomes" id="UP001642484">
    <property type="component" value="Unassembled WGS sequence"/>
</dbReference>
<keyword evidence="1" id="KW-0472">Membrane</keyword>
<evidence type="ECO:0000313" key="2">
    <source>
        <dbReference type="EMBL" id="CAK9020878.1"/>
    </source>
</evidence>